<organism evidence="1 2">
    <name type="scientific">Brachionus calyciflorus</name>
    <dbReference type="NCBI Taxonomy" id="104777"/>
    <lineage>
        <taxon>Eukaryota</taxon>
        <taxon>Metazoa</taxon>
        <taxon>Spiralia</taxon>
        <taxon>Gnathifera</taxon>
        <taxon>Rotifera</taxon>
        <taxon>Eurotatoria</taxon>
        <taxon>Monogononta</taxon>
        <taxon>Pseudotrocha</taxon>
        <taxon>Ploima</taxon>
        <taxon>Brachionidae</taxon>
        <taxon>Brachionus</taxon>
    </lineage>
</organism>
<proteinExistence type="predicted"/>
<dbReference type="AlphaFoldDB" id="A0A814QNS6"/>
<comment type="caution">
    <text evidence="1">The sequence shown here is derived from an EMBL/GenBank/DDBJ whole genome shotgun (WGS) entry which is preliminary data.</text>
</comment>
<protein>
    <submittedName>
        <fullName evidence="1">Uncharacterized protein</fullName>
    </submittedName>
</protein>
<gene>
    <name evidence="1" type="ORF">OXX778_LOCUS22064</name>
</gene>
<evidence type="ECO:0000313" key="2">
    <source>
        <dbReference type="Proteomes" id="UP000663879"/>
    </source>
</evidence>
<keyword evidence="2" id="KW-1185">Reference proteome</keyword>
<reference evidence="1" key="1">
    <citation type="submission" date="2021-02" db="EMBL/GenBank/DDBJ databases">
        <authorList>
            <person name="Nowell W R."/>
        </authorList>
    </citation>
    <scope>NUCLEOTIDE SEQUENCE</scope>
    <source>
        <strain evidence="1">Ploen Becks lab</strain>
    </source>
</reference>
<evidence type="ECO:0000313" key="1">
    <source>
        <dbReference type="EMBL" id="CAF1121545.1"/>
    </source>
</evidence>
<dbReference type="OrthoDB" id="10192503at2759"/>
<sequence length="204" mass="23852">MEKINYSERLYLIYNSKLFFKLVSFDFCNSSCSNHLLETNLESYGIYNIKETWELNITMGLEFYPITPMKMVKGDMFLLNQSFGGKIAINSSEFLCDYLVYEKGLSFNLSRLSYNNLYKFSVKTISNETRVYYAKFKKTFQSIGTYEISITALNQTSKRTVTITERISFDLFYTNASSYNLNNVFLILSEKNLTNYDLSVEKLE</sequence>
<feature type="non-terminal residue" evidence="1">
    <location>
        <position position="1"/>
    </location>
</feature>
<name>A0A814QNS6_9BILA</name>
<accession>A0A814QNS6</accession>
<dbReference type="EMBL" id="CAJNOC010008854">
    <property type="protein sequence ID" value="CAF1121545.1"/>
    <property type="molecule type" value="Genomic_DNA"/>
</dbReference>
<dbReference type="Proteomes" id="UP000663879">
    <property type="component" value="Unassembled WGS sequence"/>
</dbReference>